<feature type="chain" id="PRO_5037239557" evidence="1">
    <location>
        <begin position="20"/>
        <end position="453"/>
    </location>
</feature>
<protein>
    <submittedName>
        <fullName evidence="2">Uncharacterized protein</fullName>
    </submittedName>
</protein>
<dbReference type="RefSeq" id="WP_210117081.1">
    <property type="nucleotide sequence ID" value="NZ_CP054257.1"/>
</dbReference>
<organism evidence="2 3">
    <name type="scientific">Treponema parvum</name>
    <dbReference type="NCBI Taxonomy" id="138851"/>
    <lineage>
        <taxon>Bacteria</taxon>
        <taxon>Pseudomonadati</taxon>
        <taxon>Spirochaetota</taxon>
        <taxon>Spirochaetia</taxon>
        <taxon>Spirochaetales</taxon>
        <taxon>Treponemataceae</taxon>
        <taxon>Treponema</taxon>
    </lineage>
</organism>
<reference evidence="2" key="1">
    <citation type="submission" date="2020-05" db="EMBL/GenBank/DDBJ databases">
        <authorList>
            <person name="Zeng H."/>
            <person name="Chan Y.K."/>
            <person name="Watt R.M."/>
        </authorList>
    </citation>
    <scope>NUCLEOTIDE SEQUENCE</scope>
    <source>
        <strain evidence="2">ATCC 700773</strain>
    </source>
</reference>
<feature type="signal peptide" evidence="1">
    <location>
        <begin position="1"/>
        <end position="19"/>
    </location>
</feature>
<evidence type="ECO:0000313" key="2">
    <source>
        <dbReference type="EMBL" id="QTQ12367.1"/>
    </source>
</evidence>
<sequence length="453" mass="51465">MKRLAVLFFIFFSLPLAFADYNRFNVPDSAEIRRELTDTWFTESVELLYGRRPEIRANYEGRRFQIRAEENDTDVFIYVSPETKIPVDVYSRSGVETVIKTEYPGDISGSWVLVRNKITGNPVSIRHYFSADSDVFVQISPLGRVSLVDMVIFNSYASRGVQLALPFSSFYTASFEQLYEWTRSVIPWNYVFVSPEMYHSSLQMIQVIRENLPSIVFADDAMYDESGRPVSILTGKAREKTKKDSGKLSLSNAGFVKWVVDGLIYPLTGSYTYRDPLLVPTVAFKPVGLQGIIDDKYDLSFALNWTRNLAAASLSVYTNKKYLYKDSGVDVTIEPFSAELINGTIVNTAGYIKDTGYAVSKLKAILYVLSATEPSFCYLAAIRSTAKTVPEVRPFNNCAVIFPFFDSGGHFDCTVFENAKELSLPYFMQRYKNDFVHLVRVGTEDRFFPQTEE</sequence>
<dbReference type="AlphaFoldDB" id="A0A975F0Z9"/>
<accession>A0A975F0Z9</accession>
<reference evidence="2" key="2">
    <citation type="journal article" date="2021" name="Microbiol. Resour. Announc.">
        <title>Complete Genome Sequences of Three Human Oral Treponema parvum Isolates.</title>
        <authorList>
            <person name="Zeng H."/>
            <person name="Watt R.M."/>
        </authorList>
    </citation>
    <scope>NUCLEOTIDE SEQUENCE</scope>
    <source>
        <strain evidence="2">ATCC 700773</strain>
    </source>
</reference>
<name>A0A975F0Z9_9SPIR</name>
<gene>
    <name evidence="2" type="ORF">HRI96_09245</name>
</gene>
<evidence type="ECO:0000256" key="1">
    <source>
        <dbReference type="SAM" id="SignalP"/>
    </source>
</evidence>
<keyword evidence="1" id="KW-0732">Signal</keyword>
<proteinExistence type="predicted"/>
<evidence type="ECO:0000313" key="3">
    <source>
        <dbReference type="Proteomes" id="UP000671995"/>
    </source>
</evidence>
<dbReference type="EMBL" id="CP054257">
    <property type="protein sequence ID" value="QTQ12367.1"/>
    <property type="molecule type" value="Genomic_DNA"/>
</dbReference>
<dbReference type="Proteomes" id="UP000671995">
    <property type="component" value="Chromosome"/>
</dbReference>